<reference evidence="1" key="1">
    <citation type="journal article" date="2015" name="Nature">
        <title>Complex archaea that bridge the gap between prokaryotes and eukaryotes.</title>
        <authorList>
            <person name="Spang A."/>
            <person name="Saw J.H."/>
            <person name="Jorgensen S.L."/>
            <person name="Zaremba-Niedzwiedzka K."/>
            <person name="Martijn J."/>
            <person name="Lind A.E."/>
            <person name="van Eijk R."/>
            <person name="Schleper C."/>
            <person name="Guy L."/>
            <person name="Ettema T.J."/>
        </authorList>
    </citation>
    <scope>NUCLEOTIDE SEQUENCE</scope>
</reference>
<name>A0A0F9D8T4_9ZZZZ</name>
<protein>
    <submittedName>
        <fullName evidence="1">Uncharacterized protein</fullName>
    </submittedName>
</protein>
<comment type="caution">
    <text evidence="1">The sequence shown here is derived from an EMBL/GenBank/DDBJ whole genome shotgun (WGS) entry which is preliminary data.</text>
</comment>
<sequence>MLPFFSFYNQMKDESTKQKILDALEDNGEERKLRCPFCDNDTFFRSAIERDCKVYIYNDGEGIRDEDIGMAITEYTYKCFKCDKDVTEEELK</sequence>
<proteinExistence type="predicted"/>
<gene>
    <name evidence="1" type="ORF">LCGC14_2308540</name>
</gene>
<accession>A0A0F9D8T4</accession>
<organism evidence="1">
    <name type="scientific">marine sediment metagenome</name>
    <dbReference type="NCBI Taxonomy" id="412755"/>
    <lineage>
        <taxon>unclassified sequences</taxon>
        <taxon>metagenomes</taxon>
        <taxon>ecological metagenomes</taxon>
    </lineage>
</organism>
<dbReference type="EMBL" id="LAZR01032709">
    <property type="protein sequence ID" value="KKL50131.1"/>
    <property type="molecule type" value="Genomic_DNA"/>
</dbReference>
<dbReference type="AlphaFoldDB" id="A0A0F9D8T4"/>
<evidence type="ECO:0000313" key="1">
    <source>
        <dbReference type="EMBL" id="KKL50131.1"/>
    </source>
</evidence>